<sequence length="408" mass="46585">MERWNFKVLRGADALHHILSKQSPSPSPLASLLNFRTWLQEEWLTRPRRVISAARRVRSLQKVLAASDEGAAKVFPGEDNKAREPIDDKAQQGSTQRNGSSGECCPIALEDGANDGHLYKCESSGSTRSLPQQSQARRLRQAEDELEETCRRKARHRKREGWLTEKRANLILREHFPECIILKDVCLSHHNRRLAQLDYVVVRKSASSDEVAQIVTAFEVKKQMNDIAPTFLKYQKLFSGLLDAGTRISEFRCIHHDQVTSDTVVFTRRSLREWNKELVQASTWSEPRAYFLRPMGFITTGEGGLASGINSNVLTLIQRELLNPKNARLLDNQLDRADEDRVLVQQLFDRVRAAVAHEDSLSSEDLFEIYAGRREWSENIFLMLRSEPTLTSTDARESRRHRSGQVGL</sequence>
<dbReference type="AlphaFoldDB" id="A0A7S1THN8"/>
<feature type="region of interest" description="Disordered" evidence="1">
    <location>
        <begin position="74"/>
        <end position="105"/>
    </location>
</feature>
<protein>
    <submittedName>
        <fullName evidence="2">Uncharacterized protein</fullName>
    </submittedName>
</protein>
<evidence type="ECO:0000256" key="1">
    <source>
        <dbReference type="SAM" id="MobiDB-lite"/>
    </source>
</evidence>
<proteinExistence type="predicted"/>
<feature type="compositionally biased region" description="Basic and acidic residues" evidence="1">
    <location>
        <begin position="76"/>
        <end position="90"/>
    </location>
</feature>
<feature type="compositionally biased region" description="Polar residues" evidence="1">
    <location>
        <begin position="123"/>
        <end position="136"/>
    </location>
</feature>
<dbReference type="EMBL" id="HBGH01015107">
    <property type="protein sequence ID" value="CAD9236333.1"/>
    <property type="molecule type" value="Transcribed_RNA"/>
</dbReference>
<feature type="region of interest" description="Disordered" evidence="1">
    <location>
        <begin position="122"/>
        <end position="143"/>
    </location>
</feature>
<organism evidence="2">
    <name type="scientific">Compsopogon caeruleus</name>
    <dbReference type="NCBI Taxonomy" id="31354"/>
    <lineage>
        <taxon>Eukaryota</taxon>
        <taxon>Rhodophyta</taxon>
        <taxon>Compsopogonophyceae</taxon>
        <taxon>Compsopogonales</taxon>
        <taxon>Compsopogonaceae</taxon>
        <taxon>Compsopogon</taxon>
    </lineage>
</organism>
<reference evidence="2" key="1">
    <citation type="submission" date="2021-01" db="EMBL/GenBank/DDBJ databases">
        <authorList>
            <person name="Corre E."/>
            <person name="Pelletier E."/>
            <person name="Niang G."/>
            <person name="Scheremetjew M."/>
            <person name="Finn R."/>
            <person name="Kale V."/>
            <person name="Holt S."/>
            <person name="Cochrane G."/>
            <person name="Meng A."/>
            <person name="Brown T."/>
            <person name="Cohen L."/>
        </authorList>
    </citation>
    <scope>NUCLEOTIDE SEQUENCE</scope>
    <source>
        <strain evidence="2">SAG 36.94</strain>
    </source>
</reference>
<evidence type="ECO:0000313" key="2">
    <source>
        <dbReference type="EMBL" id="CAD9236333.1"/>
    </source>
</evidence>
<feature type="compositionally biased region" description="Polar residues" evidence="1">
    <location>
        <begin position="91"/>
        <end position="101"/>
    </location>
</feature>
<accession>A0A7S1THN8</accession>
<name>A0A7S1THN8_9RHOD</name>
<gene>
    <name evidence="2" type="ORF">CCAE0312_LOCUS8427</name>
</gene>